<dbReference type="SUPFAM" id="SSF81296">
    <property type="entry name" value="E set domains"/>
    <property type="match status" value="1"/>
</dbReference>
<dbReference type="InterPro" id="IPR002909">
    <property type="entry name" value="IPT_dom"/>
</dbReference>
<keyword evidence="4" id="KW-1185">Reference proteome</keyword>
<reference evidence="3 4" key="1">
    <citation type="journal article" date="2017" name="Curr. Microbiol.">
        <title>Mucilaginibacter ginsenosidivorans sp. nov., Isolated from Soil of Ginseng Field.</title>
        <authorList>
            <person name="Kim M.M."/>
            <person name="Siddiqi M.Z."/>
            <person name="Im W.T."/>
        </authorList>
    </citation>
    <scope>NUCLEOTIDE SEQUENCE [LARGE SCALE GENOMIC DNA]</scope>
    <source>
        <strain evidence="3 4">Gsoil 3017</strain>
    </source>
</reference>
<keyword evidence="1" id="KW-0732">Signal</keyword>
<dbReference type="InterPro" id="IPR013783">
    <property type="entry name" value="Ig-like_fold"/>
</dbReference>
<sequence>MKRFVISQNTILLALFFVISACSQKSSNPQPQKASNLAITSINVTTGPYNTQVIINGTGFDATKANDNVFFNGKAATITAATITRLTATVPVGAGTGVVTVSVNNGTPVAGPVFTYQVTATVTTFAGSGLTGFTDSQGTGASFSGLWGIAIDPSGNLFVTDVSLVRKIMPDATVRFFAGNVSGGYQDGKGSLASFQEPWGITCDATGNLYVADMLKIRKVTPDGTVSTIQSSSAFFADYKGVVLDAAGNLFALDAGNRLILKISTDGATGTLASDFAYPRAICIDKAGDLFVADEGANKVIMVTSSGTVTTLAGSGAKGANDGPAMSASFKDITGIAVDAAGNVYVSDSGNYTIRMITPDGTVSTIAGNGIQGFKDGQGLSSQLFSPQNLSIDNSGNIYVADDLKVRKITLQ</sequence>
<feature type="domain" description="IPT/TIG" evidence="2">
    <location>
        <begin position="39"/>
        <end position="116"/>
    </location>
</feature>
<dbReference type="InterPro" id="IPR011042">
    <property type="entry name" value="6-blade_b-propeller_TolB-like"/>
</dbReference>
<dbReference type="PANTHER" id="PTHR13833:SF71">
    <property type="entry name" value="NHL DOMAIN-CONTAINING PROTEIN"/>
    <property type="match status" value="1"/>
</dbReference>
<dbReference type="OrthoDB" id="791543at2"/>
<dbReference type="AlphaFoldDB" id="A0A5B8UVY0"/>
<dbReference type="Gene3D" id="2.60.40.10">
    <property type="entry name" value="Immunoglobulins"/>
    <property type="match status" value="1"/>
</dbReference>
<evidence type="ECO:0000313" key="4">
    <source>
        <dbReference type="Proteomes" id="UP000321479"/>
    </source>
</evidence>
<dbReference type="Proteomes" id="UP000321479">
    <property type="component" value="Chromosome"/>
</dbReference>
<name>A0A5B8UVY0_9SPHI</name>
<proteinExistence type="predicted"/>
<accession>A0A5B8UVY0</accession>
<dbReference type="KEGG" id="mgin:FRZ54_10000"/>
<dbReference type="PANTHER" id="PTHR13833">
    <property type="match status" value="1"/>
</dbReference>
<dbReference type="InterPro" id="IPR014756">
    <property type="entry name" value="Ig_E-set"/>
</dbReference>
<dbReference type="SUPFAM" id="SSF101898">
    <property type="entry name" value="NHL repeat"/>
    <property type="match status" value="1"/>
</dbReference>
<dbReference type="RefSeq" id="WP_147031471.1">
    <property type="nucleotide sequence ID" value="NZ_CP042436.1"/>
</dbReference>
<organism evidence="3 4">
    <name type="scientific">Mucilaginibacter ginsenosidivorans</name>
    <dbReference type="NCBI Taxonomy" id="398053"/>
    <lineage>
        <taxon>Bacteria</taxon>
        <taxon>Pseudomonadati</taxon>
        <taxon>Bacteroidota</taxon>
        <taxon>Sphingobacteriia</taxon>
        <taxon>Sphingobacteriales</taxon>
        <taxon>Sphingobacteriaceae</taxon>
        <taxon>Mucilaginibacter</taxon>
    </lineage>
</organism>
<evidence type="ECO:0000256" key="1">
    <source>
        <dbReference type="SAM" id="SignalP"/>
    </source>
</evidence>
<evidence type="ECO:0000259" key="2">
    <source>
        <dbReference type="Pfam" id="PF01833"/>
    </source>
</evidence>
<dbReference type="Pfam" id="PF01833">
    <property type="entry name" value="TIG"/>
    <property type="match status" value="1"/>
</dbReference>
<feature type="chain" id="PRO_5022968349" description="IPT/TIG domain-containing protein" evidence="1">
    <location>
        <begin position="28"/>
        <end position="412"/>
    </location>
</feature>
<gene>
    <name evidence="3" type="ORF">FRZ54_10000</name>
</gene>
<dbReference type="Gene3D" id="2.120.10.30">
    <property type="entry name" value="TolB, C-terminal domain"/>
    <property type="match status" value="3"/>
</dbReference>
<feature type="signal peptide" evidence="1">
    <location>
        <begin position="1"/>
        <end position="27"/>
    </location>
</feature>
<evidence type="ECO:0000313" key="3">
    <source>
        <dbReference type="EMBL" id="QEC62895.1"/>
    </source>
</evidence>
<protein>
    <recommendedName>
        <fullName evidence="2">IPT/TIG domain-containing protein</fullName>
    </recommendedName>
</protein>
<dbReference type="PROSITE" id="PS51257">
    <property type="entry name" value="PROKAR_LIPOPROTEIN"/>
    <property type="match status" value="1"/>
</dbReference>
<dbReference type="EMBL" id="CP042436">
    <property type="protein sequence ID" value="QEC62895.1"/>
    <property type="molecule type" value="Genomic_DNA"/>
</dbReference>